<dbReference type="Proteomes" id="UP001156666">
    <property type="component" value="Unassembled WGS sequence"/>
</dbReference>
<dbReference type="EMBL" id="BSOH01000021">
    <property type="protein sequence ID" value="GLR18603.1"/>
    <property type="molecule type" value="Genomic_DNA"/>
</dbReference>
<dbReference type="PANTHER" id="PTHR46361:SF3">
    <property type="entry name" value="ELECTRON CARRIER_ PROTEIN DISULFIDE OXIDOREDUCTASE"/>
    <property type="match status" value="1"/>
</dbReference>
<gene>
    <name evidence="2" type="ORF">GCM10007940_32190</name>
</gene>
<comment type="caution">
    <text evidence="2">The sequence shown here is derived from an EMBL/GenBank/DDBJ whole genome shotgun (WGS) entry which is preliminary data.</text>
</comment>
<name>A0AA37SUY9_9BACT</name>
<evidence type="ECO:0000313" key="3">
    <source>
        <dbReference type="Proteomes" id="UP001156666"/>
    </source>
</evidence>
<evidence type="ECO:0000313" key="2">
    <source>
        <dbReference type="EMBL" id="GLR18603.1"/>
    </source>
</evidence>
<proteinExistence type="predicted"/>
<dbReference type="PANTHER" id="PTHR46361">
    <property type="entry name" value="ELECTRON CARRIER/ PROTEIN DISULFIDE OXIDOREDUCTASE"/>
    <property type="match status" value="1"/>
</dbReference>
<sequence length="228" mass="26501">MIKLSQDFLKALQDKKPTDEYKKVLAEIDVNDLAEQLDTDPKRFAFWINIYNAYIMDVLKDAPEKYGDRGEFFKSKQLMIAGKAVSFDDLEHGIIRSSTVKLSWGYIPNLFASMWERKLNTDQKDYRIHFALNCGAKSCPPVAIYDDKTINEDLEKISKQYLDNKSKYLESENKVITTPLMSWFRGDFGGKSGTKEILKKFEITPSTDVELAFDDYDWTLYLFNFTEI</sequence>
<organism evidence="2 3">
    <name type="scientific">Portibacter lacus</name>
    <dbReference type="NCBI Taxonomy" id="1099794"/>
    <lineage>
        <taxon>Bacteria</taxon>
        <taxon>Pseudomonadati</taxon>
        <taxon>Bacteroidota</taxon>
        <taxon>Saprospiria</taxon>
        <taxon>Saprospirales</taxon>
        <taxon>Haliscomenobacteraceae</taxon>
        <taxon>Portibacter</taxon>
    </lineage>
</organism>
<evidence type="ECO:0000259" key="1">
    <source>
        <dbReference type="Pfam" id="PF04784"/>
    </source>
</evidence>
<accession>A0AA37SUY9</accession>
<reference evidence="2" key="2">
    <citation type="submission" date="2023-01" db="EMBL/GenBank/DDBJ databases">
        <title>Draft genome sequence of Portibacter lacus strain NBRC 108769.</title>
        <authorList>
            <person name="Sun Q."/>
            <person name="Mori K."/>
        </authorList>
    </citation>
    <scope>NUCLEOTIDE SEQUENCE</scope>
    <source>
        <strain evidence="2">NBRC 108769</strain>
    </source>
</reference>
<dbReference type="InterPro" id="IPR006869">
    <property type="entry name" value="DUF547"/>
</dbReference>
<protein>
    <recommendedName>
        <fullName evidence="1">DUF547 domain-containing protein</fullName>
    </recommendedName>
</protein>
<dbReference type="AlphaFoldDB" id="A0AA37SUY9"/>
<keyword evidence="3" id="KW-1185">Reference proteome</keyword>
<dbReference type="Pfam" id="PF04784">
    <property type="entry name" value="DUF547"/>
    <property type="match status" value="1"/>
</dbReference>
<reference evidence="2" key="1">
    <citation type="journal article" date="2014" name="Int. J. Syst. Evol. Microbiol.">
        <title>Complete genome sequence of Corynebacterium casei LMG S-19264T (=DSM 44701T), isolated from a smear-ripened cheese.</title>
        <authorList>
            <consortium name="US DOE Joint Genome Institute (JGI-PGF)"/>
            <person name="Walter F."/>
            <person name="Albersmeier A."/>
            <person name="Kalinowski J."/>
            <person name="Ruckert C."/>
        </authorList>
    </citation>
    <scope>NUCLEOTIDE SEQUENCE</scope>
    <source>
        <strain evidence="2">NBRC 108769</strain>
    </source>
</reference>
<feature type="domain" description="DUF547" evidence="1">
    <location>
        <begin position="40"/>
        <end position="162"/>
    </location>
</feature>